<dbReference type="Proteomes" id="UP000734854">
    <property type="component" value="Unassembled WGS sequence"/>
</dbReference>
<name>A0A8J5FSB6_ZINOF</name>
<feature type="compositionally biased region" description="Basic and acidic residues" evidence="1">
    <location>
        <begin position="402"/>
        <end position="419"/>
    </location>
</feature>
<feature type="region of interest" description="Disordered" evidence="1">
    <location>
        <begin position="678"/>
        <end position="713"/>
    </location>
</feature>
<dbReference type="EMBL" id="JACMSC010000015">
    <property type="protein sequence ID" value="KAG6484646.1"/>
    <property type="molecule type" value="Genomic_DNA"/>
</dbReference>
<proteinExistence type="predicted"/>
<dbReference type="SMART" id="SM00384">
    <property type="entry name" value="AT_hook"/>
    <property type="match status" value="5"/>
</dbReference>
<feature type="compositionally biased region" description="Polar residues" evidence="1">
    <location>
        <begin position="699"/>
        <end position="713"/>
    </location>
</feature>
<dbReference type="AlphaFoldDB" id="A0A8J5FSB6"/>
<feature type="region of interest" description="Disordered" evidence="1">
    <location>
        <begin position="161"/>
        <end position="199"/>
    </location>
</feature>
<feature type="region of interest" description="Disordered" evidence="1">
    <location>
        <begin position="439"/>
        <end position="528"/>
    </location>
</feature>
<dbReference type="PRINTS" id="PR00929">
    <property type="entry name" value="ATHOOK"/>
</dbReference>
<feature type="compositionally biased region" description="Basic residues" evidence="1">
    <location>
        <begin position="320"/>
        <end position="331"/>
    </location>
</feature>
<evidence type="ECO:0000256" key="1">
    <source>
        <dbReference type="SAM" id="MobiDB-lite"/>
    </source>
</evidence>
<accession>A0A8J5FSB6</accession>
<feature type="compositionally biased region" description="Basic and acidic residues" evidence="1">
    <location>
        <begin position="506"/>
        <end position="518"/>
    </location>
</feature>
<reference evidence="2 3" key="1">
    <citation type="submission" date="2020-08" db="EMBL/GenBank/DDBJ databases">
        <title>Plant Genome Project.</title>
        <authorList>
            <person name="Zhang R.-G."/>
        </authorList>
    </citation>
    <scope>NUCLEOTIDE SEQUENCE [LARGE SCALE GENOMIC DNA]</scope>
    <source>
        <tissue evidence="2">Rhizome</tissue>
    </source>
</reference>
<organism evidence="2 3">
    <name type="scientific">Zingiber officinale</name>
    <name type="common">Ginger</name>
    <name type="synonym">Amomum zingiber</name>
    <dbReference type="NCBI Taxonomy" id="94328"/>
    <lineage>
        <taxon>Eukaryota</taxon>
        <taxon>Viridiplantae</taxon>
        <taxon>Streptophyta</taxon>
        <taxon>Embryophyta</taxon>
        <taxon>Tracheophyta</taxon>
        <taxon>Spermatophyta</taxon>
        <taxon>Magnoliopsida</taxon>
        <taxon>Liliopsida</taxon>
        <taxon>Zingiberales</taxon>
        <taxon>Zingiberaceae</taxon>
        <taxon>Zingiber</taxon>
    </lineage>
</organism>
<feature type="region of interest" description="Disordered" evidence="1">
    <location>
        <begin position="65"/>
        <end position="84"/>
    </location>
</feature>
<feature type="compositionally biased region" description="Basic and acidic residues" evidence="1">
    <location>
        <begin position="439"/>
        <end position="469"/>
    </location>
</feature>
<feature type="region of interest" description="Disordered" evidence="1">
    <location>
        <begin position="28"/>
        <end position="60"/>
    </location>
</feature>
<feature type="compositionally biased region" description="Basic residues" evidence="1">
    <location>
        <begin position="180"/>
        <end position="190"/>
    </location>
</feature>
<dbReference type="InterPro" id="IPR017956">
    <property type="entry name" value="AT_hook_DNA-bd_motif"/>
</dbReference>
<protein>
    <submittedName>
        <fullName evidence="2">Uncharacterized protein</fullName>
    </submittedName>
</protein>
<feature type="region of interest" description="Disordered" evidence="1">
    <location>
        <begin position="231"/>
        <end position="334"/>
    </location>
</feature>
<sequence>MQPHGPASMALRPHQAVVASALPQLLPPFIPKRLGRPPKRSGVGNPSIDRQCGSEPAMPPPLVVIENGDNNCGGSLKRKRRGRPPKWERIIDAGAIARTNYDHGQSRTELIPLPMTRDDKILVRYDKHSDEKLEFILALPCYEASISTISIRGEVQRDKAEPVSPAMIRGNTGDNVFAVPKRRGRGRPPKSGRSEEQKIPIACIGTHAVVIIPAAIPVAKEQLPASMCKRRERPPKKCGCCNDTHKEPKSTRLLPEPSPRGAKQLSPPSMPPPSMSKRRGRPPKCRSCVCKDTDRTGPKQALAPQTTEVNSGCGDGSSAVRKRRGRPPKRRMINDTTQDVDCHGRQGQAPATADVDASIVVPIHKAPTLRKARSVKRLECVLALPRQEPLRTTTVVGTSQGNHDEAPWRDVEKEPVKTDAEGDTIGNVLEGVPVCRDMYRDKGGSEPKLKIGGADRKRFSDSLDKHLEKSPPTASRVMDSKEKDKLSVPSTSSGKQPEDLSLSKNKCSEEAAATKEEEANSSISGAGAPVTSDAGSSLFLSHSIVSSRSLLSTPSPPISPLMGRLLRPFRRERRRAAPEPQANPAAGANKEESFFFVSCRPLLPSADGSLPTGLLSACSSAALHKGKDVGVASLPPLSPAAHMLAPLMPATLRRSIPPRRLKRLLPLLALATSPPAVAAVGRPHNLPPHAGSPSAASKLPTSLSVYGGQAQPS</sequence>
<dbReference type="GO" id="GO:0003677">
    <property type="term" value="F:DNA binding"/>
    <property type="evidence" value="ECO:0007669"/>
    <property type="project" value="InterPro"/>
</dbReference>
<keyword evidence="3" id="KW-1185">Reference proteome</keyword>
<evidence type="ECO:0000313" key="2">
    <source>
        <dbReference type="EMBL" id="KAG6484646.1"/>
    </source>
</evidence>
<feature type="region of interest" description="Disordered" evidence="1">
    <location>
        <begin position="396"/>
        <end position="419"/>
    </location>
</feature>
<evidence type="ECO:0000313" key="3">
    <source>
        <dbReference type="Proteomes" id="UP000734854"/>
    </source>
</evidence>
<gene>
    <name evidence="2" type="ORF">ZIOFF_053167</name>
</gene>
<comment type="caution">
    <text evidence="2">The sequence shown here is derived from an EMBL/GenBank/DDBJ whole genome shotgun (WGS) entry which is preliminary data.</text>
</comment>